<dbReference type="AlphaFoldDB" id="A0A239AN91"/>
<feature type="compositionally biased region" description="Basic and acidic residues" evidence="1">
    <location>
        <begin position="13"/>
        <end position="24"/>
    </location>
</feature>
<evidence type="ECO:0000313" key="3">
    <source>
        <dbReference type="Proteomes" id="UP000198310"/>
    </source>
</evidence>
<name>A0A239AN91_9BACT</name>
<feature type="region of interest" description="Disordered" evidence="1">
    <location>
        <begin position="1"/>
        <end position="71"/>
    </location>
</feature>
<feature type="compositionally biased region" description="Low complexity" evidence="1">
    <location>
        <begin position="60"/>
        <end position="71"/>
    </location>
</feature>
<proteinExistence type="predicted"/>
<dbReference type="RefSeq" id="WP_089334095.1">
    <property type="nucleotide sequence ID" value="NZ_FZNS01000013.1"/>
</dbReference>
<organism evidence="2 3">
    <name type="scientific">Hymenobacter mucosus</name>
    <dbReference type="NCBI Taxonomy" id="1411120"/>
    <lineage>
        <taxon>Bacteria</taxon>
        <taxon>Pseudomonadati</taxon>
        <taxon>Bacteroidota</taxon>
        <taxon>Cytophagia</taxon>
        <taxon>Cytophagales</taxon>
        <taxon>Hymenobacteraceae</taxon>
        <taxon>Hymenobacter</taxon>
    </lineage>
</organism>
<dbReference type="Proteomes" id="UP000198310">
    <property type="component" value="Unassembled WGS sequence"/>
</dbReference>
<accession>A0A239AN91</accession>
<gene>
    <name evidence="2" type="ORF">SAMN06269173_11383</name>
</gene>
<evidence type="ECO:0000256" key="1">
    <source>
        <dbReference type="SAM" id="MobiDB-lite"/>
    </source>
</evidence>
<dbReference type="EMBL" id="FZNS01000013">
    <property type="protein sequence ID" value="SNR96514.1"/>
    <property type="molecule type" value="Genomic_DNA"/>
</dbReference>
<keyword evidence="3" id="KW-1185">Reference proteome</keyword>
<reference evidence="3" key="1">
    <citation type="submission" date="2017-06" db="EMBL/GenBank/DDBJ databases">
        <authorList>
            <person name="Varghese N."/>
            <person name="Submissions S."/>
        </authorList>
    </citation>
    <scope>NUCLEOTIDE SEQUENCE [LARGE SCALE GENOMIC DNA]</scope>
    <source>
        <strain evidence="3">DSM 28041</strain>
    </source>
</reference>
<protein>
    <submittedName>
        <fullName evidence="2">Uncharacterized protein</fullName>
    </submittedName>
</protein>
<sequence length="157" mass="17944">MAKSFKQLAAKPDGQKRTSEKDILDFLEEQDERPVPTAIPQHPTTEQKFSSADDLGKTKNTSVSSITDDTSVTNDTIVTDVESDVRQTFIIGQQYLDRLKDYVHTKRVAGQYEYTQKQALHDALDKLFEGATIEVRPAHIRQQEETRKQRIRRGIPK</sequence>
<evidence type="ECO:0000313" key="2">
    <source>
        <dbReference type="EMBL" id="SNR96514.1"/>
    </source>
</evidence>